<keyword evidence="3" id="KW-0472">Membrane</keyword>
<gene>
    <name evidence="4" type="ORF">SAMN05421687_10715</name>
</gene>
<evidence type="ECO:0000256" key="2">
    <source>
        <dbReference type="ARBA" id="ARBA00023287"/>
    </source>
</evidence>
<keyword evidence="3" id="KW-0812">Transmembrane</keyword>
<dbReference type="Pfam" id="PF07963">
    <property type="entry name" value="N_methyl"/>
    <property type="match status" value="1"/>
</dbReference>
<keyword evidence="5" id="KW-1185">Reference proteome</keyword>
<dbReference type="GO" id="GO:0030420">
    <property type="term" value="P:establishment of competence for transformation"/>
    <property type="evidence" value="ECO:0007669"/>
    <property type="project" value="UniProtKB-KW"/>
</dbReference>
<sequence>MANDKGLTLIEILAAITLFGVIISIFLSLFSDNLLLSNRVENELDAIHVAETAADASLASGEVRQQVRTQGKSCEDNENAEVVPLDSIIGGGVDARFSEGPATYVNYTTAQGETYNLQLITHCRQTYETNLYPVSIEVYRSTDEEPKFLAETYRYVKGENSNEQ</sequence>
<organism evidence="4 5">
    <name type="scientific">Salimicrobium flavidum</name>
    <dbReference type="NCBI Taxonomy" id="570947"/>
    <lineage>
        <taxon>Bacteria</taxon>
        <taxon>Bacillati</taxon>
        <taxon>Bacillota</taxon>
        <taxon>Bacilli</taxon>
        <taxon>Bacillales</taxon>
        <taxon>Bacillaceae</taxon>
        <taxon>Salimicrobium</taxon>
    </lineage>
</organism>
<reference evidence="5" key="1">
    <citation type="submission" date="2017-01" db="EMBL/GenBank/DDBJ databases">
        <authorList>
            <person name="Varghese N."/>
            <person name="Submissions S."/>
        </authorList>
    </citation>
    <scope>NUCLEOTIDE SEQUENCE [LARGE SCALE GENOMIC DNA]</scope>
    <source>
        <strain evidence="5">DSM 23127</strain>
    </source>
</reference>
<evidence type="ECO:0000313" key="5">
    <source>
        <dbReference type="Proteomes" id="UP000187608"/>
    </source>
</evidence>
<feature type="transmembrane region" description="Helical" evidence="3">
    <location>
        <begin position="12"/>
        <end position="30"/>
    </location>
</feature>
<name>A0A1N7JN97_9BACI</name>
<dbReference type="STRING" id="570947.SAMN05421687_10715"/>
<comment type="subcellular location">
    <subcellularLocation>
        <location evidence="1">Cell surface</location>
    </subcellularLocation>
</comment>
<keyword evidence="3" id="KW-1133">Transmembrane helix</keyword>
<dbReference type="PROSITE" id="PS00409">
    <property type="entry name" value="PROKAR_NTER_METHYL"/>
    <property type="match status" value="1"/>
</dbReference>
<dbReference type="RefSeq" id="WP_076559349.1">
    <property type="nucleotide sequence ID" value="NZ_FTOC01000007.1"/>
</dbReference>
<dbReference type="Proteomes" id="UP000187608">
    <property type="component" value="Unassembled WGS sequence"/>
</dbReference>
<protein>
    <submittedName>
        <fullName evidence="4">Prepilin-type N-terminal cleavage/methylation domain-containing protein</fullName>
    </submittedName>
</protein>
<evidence type="ECO:0000256" key="3">
    <source>
        <dbReference type="SAM" id="Phobius"/>
    </source>
</evidence>
<evidence type="ECO:0000256" key="1">
    <source>
        <dbReference type="ARBA" id="ARBA00004241"/>
    </source>
</evidence>
<dbReference type="GO" id="GO:0009986">
    <property type="term" value="C:cell surface"/>
    <property type="evidence" value="ECO:0007669"/>
    <property type="project" value="UniProtKB-SubCell"/>
</dbReference>
<dbReference type="NCBIfam" id="TIGR02532">
    <property type="entry name" value="IV_pilin_GFxxxE"/>
    <property type="match status" value="1"/>
</dbReference>
<evidence type="ECO:0000313" key="4">
    <source>
        <dbReference type="EMBL" id="SIS50731.1"/>
    </source>
</evidence>
<dbReference type="OrthoDB" id="9859810at2"/>
<dbReference type="AlphaFoldDB" id="A0A1N7JN97"/>
<dbReference type="InterPro" id="IPR012902">
    <property type="entry name" value="N_methyl_site"/>
</dbReference>
<dbReference type="EMBL" id="FTOC01000007">
    <property type="protein sequence ID" value="SIS50731.1"/>
    <property type="molecule type" value="Genomic_DNA"/>
</dbReference>
<accession>A0A1N7JN97</accession>
<proteinExistence type="predicted"/>
<keyword evidence="2" id="KW-0178">Competence</keyword>